<accession>A0A4V3GKV5</accession>
<sequence>MQTILIQCYRPGSPVPPASFFILSRGRNAGRPSHTPNPNCFRVTCAAGERDRYYWLVFALWQARRFEYYLHGSVIPLIRIGDVRNLITEQAPYYARIEKVLPQVSRLAELEENLIRQQKKVREIRLAMLRQATRPASVPVSREPENLPASAIPVHALPTTVTIS</sequence>
<evidence type="ECO:0008006" key="3">
    <source>
        <dbReference type="Google" id="ProtNLM"/>
    </source>
</evidence>
<evidence type="ECO:0000313" key="2">
    <source>
        <dbReference type="Proteomes" id="UP000294498"/>
    </source>
</evidence>
<reference evidence="1 2" key="1">
    <citation type="submission" date="2019-03" db="EMBL/GenBank/DDBJ databases">
        <title>Genomic Encyclopedia of Type Strains, Phase IV (KMG-IV): sequencing the most valuable type-strain genomes for metagenomic binning, comparative biology and taxonomic classification.</title>
        <authorList>
            <person name="Goeker M."/>
        </authorList>
    </citation>
    <scope>NUCLEOTIDE SEQUENCE [LARGE SCALE GENOMIC DNA]</scope>
    <source>
        <strain evidence="1 2">DSM 100059</strain>
    </source>
</reference>
<organism evidence="1 2">
    <name type="scientific">Dinghuibacter silviterrae</name>
    <dbReference type="NCBI Taxonomy" id="1539049"/>
    <lineage>
        <taxon>Bacteria</taxon>
        <taxon>Pseudomonadati</taxon>
        <taxon>Bacteroidota</taxon>
        <taxon>Chitinophagia</taxon>
        <taxon>Chitinophagales</taxon>
        <taxon>Chitinophagaceae</taxon>
        <taxon>Dinghuibacter</taxon>
    </lineage>
</organism>
<dbReference type="OrthoDB" id="670969at2"/>
<dbReference type="Proteomes" id="UP000294498">
    <property type="component" value="Unassembled WGS sequence"/>
</dbReference>
<gene>
    <name evidence="1" type="ORF">EDB95_4973</name>
</gene>
<comment type="caution">
    <text evidence="1">The sequence shown here is derived from an EMBL/GenBank/DDBJ whole genome shotgun (WGS) entry which is preliminary data.</text>
</comment>
<keyword evidence="2" id="KW-1185">Reference proteome</keyword>
<dbReference type="RefSeq" id="WP_133998811.1">
    <property type="nucleotide sequence ID" value="NZ_SODV01000002.1"/>
</dbReference>
<name>A0A4V3GKV5_9BACT</name>
<protein>
    <recommendedName>
        <fullName evidence="3">Type I restriction modification DNA specificity protein</fullName>
    </recommendedName>
</protein>
<dbReference type="EMBL" id="SODV01000002">
    <property type="protein sequence ID" value="TDW97132.1"/>
    <property type="molecule type" value="Genomic_DNA"/>
</dbReference>
<dbReference type="AlphaFoldDB" id="A0A4V3GKV5"/>
<dbReference type="InterPro" id="IPR054223">
    <property type="entry name" value="DUF6943"/>
</dbReference>
<proteinExistence type="predicted"/>
<evidence type="ECO:0000313" key="1">
    <source>
        <dbReference type="EMBL" id="TDW97132.1"/>
    </source>
</evidence>
<dbReference type="Pfam" id="PF22105">
    <property type="entry name" value="DUF6943"/>
    <property type="match status" value="1"/>
</dbReference>